<dbReference type="Proteomes" id="UP000006294">
    <property type="component" value="Chromosome"/>
</dbReference>
<dbReference type="OrthoDB" id="8736147at2"/>
<evidence type="ECO:0000259" key="1">
    <source>
        <dbReference type="Pfam" id="PF14397"/>
    </source>
</evidence>
<evidence type="ECO:0000313" key="2">
    <source>
        <dbReference type="EMBL" id="BAM48118.1"/>
    </source>
</evidence>
<organism evidence="2 3">
    <name type="scientific">Amphibacillus xylanus (strain ATCC 51415 / DSM 6626 / JCM 7361 / LMG 17667 / NBRC 15112 / Ep01)</name>
    <dbReference type="NCBI Taxonomy" id="698758"/>
    <lineage>
        <taxon>Bacteria</taxon>
        <taxon>Bacillati</taxon>
        <taxon>Bacillota</taxon>
        <taxon>Bacilli</taxon>
        <taxon>Bacillales</taxon>
        <taxon>Bacillaceae</taxon>
        <taxon>Amphibacillus</taxon>
    </lineage>
</organism>
<dbReference type="KEGG" id="axl:AXY_19860"/>
<gene>
    <name evidence="2" type="ordered locus">AXY_19860</name>
</gene>
<evidence type="ECO:0000313" key="3">
    <source>
        <dbReference type="Proteomes" id="UP000006294"/>
    </source>
</evidence>
<keyword evidence="3" id="KW-1185">Reference proteome</keyword>
<accession>K0J7X3</accession>
<proteinExistence type="predicted"/>
<name>K0J7X3_AMPXN</name>
<dbReference type="RefSeq" id="WP_015010704.1">
    <property type="nucleotide sequence ID" value="NC_018704.1"/>
</dbReference>
<dbReference type="InterPro" id="IPR039523">
    <property type="entry name" value="RimK-rel_E_lig_ATP-grasp"/>
</dbReference>
<dbReference type="HOGENOM" id="CLU_061957_1_0_9"/>
<dbReference type="EMBL" id="AP012050">
    <property type="protein sequence ID" value="BAM48118.1"/>
    <property type="molecule type" value="Genomic_DNA"/>
</dbReference>
<dbReference type="Gene3D" id="3.30.470.20">
    <property type="entry name" value="ATP-grasp fold, B domain"/>
    <property type="match status" value="1"/>
</dbReference>
<reference evidence="2 3" key="1">
    <citation type="submission" date="2011-01" db="EMBL/GenBank/DDBJ databases">
        <title>Whole genome sequence of Amphibacillus xylinus NBRC 15112.</title>
        <authorList>
            <person name="Nakazawa H."/>
            <person name="Katano Y."/>
            <person name="Nakamura S."/>
            <person name="Sasagawa M."/>
            <person name="Fukada J."/>
            <person name="Arai T."/>
            <person name="Sasakura N."/>
            <person name="Mochizuki D."/>
            <person name="Hosoyama A."/>
            <person name="Harada K."/>
            <person name="Horikawa H."/>
            <person name="Kato Y."/>
            <person name="Harada T."/>
            <person name="Sasaki K."/>
            <person name="Sekiguchi M."/>
            <person name="Hodoyama M."/>
            <person name="Nishiko R."/>
            <person name="Narita H."/>
            <person name="Hanamaki A."/>
            <person name="Hata C."/>
            <person name="Konno Y."/>
            <person name="Niimura Y."/>
            <person name="Yamazaki S."/>
            <person name="Fujita N."/>
        </authorList>
    </citation>
    <scope>NUCLEOTIDE SEQUENCE [LARGE SCALE GENOMIC DNA]</scope>
    <source>
        <strain evidence="3">ATCC 51415 / DSM 6626 / JCM 7361 / LMG 17667 / NBRC 15112 / Ep01</strain>
    </source>
</reference>
<dbReference type="AlphaFoldDB" id="K0J7X3"/>
<dbReference type="Pfam" id="PF14397">
    <property type="entry name" value="ATPgrasp_ST"/>
    <property type="match status" value="1"/>
</dbReference>
<protein>
    <recommendedName>
        <fullName evidence="1">Alpha-L-glutamate ligase-related protein ATP-grasp domain-containing protein</fullName>
    </recommendedName>
</protein>
<dbReference type="SUPFAM" id="SSF56059">
    <property type="entry name" value="Glutathione synthetase ATP-binding domain-like"/>
    <property type="match status" value="1"/>
</dbReference>
<dbReference type="eggNOG" id="COG0189">
    <property type="taxonomic scope" value="Bacteria"/>
</dbReference>
<sequence>MKVKLNQAGRWERINRSIYQKVDLHMEARKARKACRKQLGTINGGLNGDMALFRSQVAPFWQKYGIKPKKMWYDLYGYKDGHYDPRYIPEDLYWTKIYPAMNRINFRQAYTDKAYYPHLFPELRQPRMILKNSNGCFFDELGNMIDRSHAISILKAEKSFVVKPAIHSGEGVDIYFYDRDQHGIIDYQRLLDEYRSDFVVQEVVKQHHVLSSIHEHSLNTIRVISFLFNQEVHISSAILRMGVGGSRLDNVSSGGLACPIQPDGRLQEKALNRASEWVTEHPGGVRFADVVVPSYDRVLELVRQTHQKLPHFRVIGWDFAIDEDGVPVFIEYNGGPSLNQVSCGPLFGELTESILDTIFLNQDEFNHQQINQIDHEERLII</sequence>
<dbReference type="STRING" id="698758.AXY_19860"/>
<feature type="domain" description="Alpha-L-glutamate ligase-related protein ATP-grasp" evidence="1">
    <location>
        <begin position="123"/>
        <end position="340"/>
    </location>
</feature>